<evidence type="ECO:0008006" key="2">
    <source>
        <dbReference type="Google" id="ProtNLM"/>
    </source>
</evidence>
<evidence type="ECO:0000313" key="1">
    <source>
        <dbReference type="EMBL" id="JAB73033.1"/>
    </source>
</evidence>
<dbReference type="InterPro" id="IPR011604">
    <property type="entry name" value="PDDEXK-like_dom_sf"/>
</dbReference>
<organism evidence="1">
    <name type="scientific">Ixodes ricinus</name>
    <name type="common">Common tick</name>
    <name type="synonym">Acarus ricinus</name>
    <dbReference type="NCBI Taxonomy" id="34613"/>
    <lineage>
        <taxon>Eukaryota</taxon>
        <taxon>Metazoa</taxon>
        <taxon>Ecdysozoa</taxon>
        <taxon>Arthropoda</taxon>
        <taxon>Chelicerata</taxon>
        <taxon>Arachnida</taxon>
        <taxon>Acari</taxon>
        <taxon>Parasitiformes</taxon>
        <taxon>Ixodida</taxon>
        <taxon>Ixodoidea</taxon>
        <taxon>Ixodidae</taxon>
        <taxon>Ixodinae</taxon>
        <taxon>Ixodes</taxon>
    </lineage>
</organism>
<dbReference type="GO" id="GO:0006281">
    <property type="term" value="P:DNA repair"/>
    <property type="evidence" value="ECO:0007669"/>
    <property type="project" value="UniProtKB-ARBA"/>
</dbReference>
<dbReference type="EMBL" id="GANP01011435">
    <property type="protein sequence ID" value="JAB73033.1"/>
    <property type="molecule type" value="mRNA"/>
</dbReference>
<reference evidence="1" key="1">
    <citation type="journal article" date="2015" name="Sci. Rep.">
        <title>Tissue- and time-dependent transcription in Ixodes ricinus salivary glands and midguts when blood feeding on the vertebrate host.</title>
        <authorList>
            <person name="Kotsyfakis M."/>
            <person name="Schwarz A."/>
            <person name="Erhart J."/>
            <person name="Ribeiro J.M."/>
        </authorList>
    </citation>
    <scope>NUCLEOTIDE SEQUENCE</scope>
    <source>
        <tissue evidence="1">Salivary gland and midgut</tissue>
    </source>
</reference>
<accession>V5HHS4</accession>
<name>V5HHS4_IXORI</name>
<dbReference type="AlphaFoldDB" id="V5HHS4"/>
<feature type="non-terminal residue" evidence="1">
    <location>
        <position position="1"/>
    </location>
</feature>
<dbReference type="SUPFAM" id="SSF52980">
    <property type="entry name" value="Restriction endonuclease-like"/>
    <property type="match status" value="1"/>
</dbReference>
<proteinExistence type="evidence at transcript level"/>
<dbReference type="InterPro" id="IPR011335">
    <property type="entry name" value="Restrct_endonuc-II-like"/>
</dbReference>
<dbReference type="Gene3D" id="3.90.320.10">
    <property type="match status" value="1"/>
</dbReference>
<protein>
    <recommendedName>
        <fullName evidence="2">YqaJ viral recombinase domain-containing protein</fullName>
    </recommendedName>
</protein>
<sequence>PYLGASPDGIVGCACCPRSALEIKCSYKYRHVLSKHSEAQDFDLDVEYMTLKETMHDYFQLLRTRWTLTGRSRWVFSVWY</sequence>